<protein>
    <submittedName>
        <fullName evidence="2">13963_t:CDS:1</fullName>
    </submittedName>
</protein>
<dbReference type="EMBL" id="CAJVPY010000828">
    <property type="protein sequence ID" value="CAG8493955.1"/>
    <property type="molecule type" value="Genomic_DNA"/>
</dbReference>
<dbReference type="OrthoDB" id="2449710at2759"/>
<sequence length="245" mass="27518">MQIKGLPQVYEQYVENSQNSDGFSVISSVDQSTTSSRSNSPPIQINNSQSTNDFLQQELSYINERTEDDKNSIPKNDDQDESSIPKNNYQNDVSSIPKNNDQAAIHTQNINVTHFSSTSQDGQFTNSSRANNSPPAGLNDDPSNYFDDMTEILSELDKNQNEKVQSPTTDQAVDQFLNITDKSRTQENVDVDYKKHIRAAIESHKYYKNDPSINITYGKDLSEYIPGLYRLLDLCKDDGSIGLGI</sequence>
<reference evidence="2" key="1">
    <citation type="submission" date="2021-06" db="EMBL/GenBank/DDBJ databases">
        <authorList>
            <person name="Kallberg Y."/>
            <person name="Tangrot J."/>
            <person name="Rosling A."/>
        </authorList>
    </citation>
    <scope>NUCLEOTIDE SEQUENCE</scope>
    <source>
        <strain evidence="2">MA453B</strain>
    </source>
</reference>
<gene>
    <name evidence="2" type="ORF">DERYTH_LOCUS2555</name>
</gene>
<feature type="compositionally biased region" description="Polar residues" evidence="1">
    <location>
        <begin position="82"/>
        <end position="97"/>
    </location>
</feature>
<dbReference type="Proteomes" id="UP000789405">
    <property type="component" value="Unassembled WGS sequence"/>
</dbReference>
<feature type="compositionally biased region" description="Polar residues" evidence="1">
    <location>
        <begin position="116"/>
        <end position="134"/>
    </location>
</feature>
<evidence type="ECO:0000313" key="2">
    <source>
        <dbReference type="EMBL" id="CAG8493955.1"/>
    </source>
</evidence>
<name>A0A9N8WRA6_9GLOM</name>
<proteinExistence type="predicted"/>
<dbReference type="AlphaFoldDB" id="A0A9N8WRA6"/>
<comment type="caution">
    <text evidence="2">The sequence shown here is derived from an EMBL/GenBank/DDBJ whole genome shotgun (WGS) entry which is preliminary data.</text>
</comment>
<accession>A0A9N8WRA6</accession>
<organism evidence="2 3">
    <name type="scientific">Dentiscutata erythropus</name>
    <dbReference type="NCBI Taxonomy" id="1348616"/>
    <lineage>
        <taxon>Eukaryota</taxon>
        <taxon>Fungi</taxon>
        <taxon>Fungi incertae sedis</taxon>
        <taxon>Mucoromycota</taxon>
        <taxon>Glomeromycotina</taxon>
        <taxon>Glomeromycetes</taxon>
        <taxon>Diversisporales</taxon>
        <taxon>Gigasporaceae</taxon>
        <taxon>Dentiscutata</taxon>
    </lineage>
</organism>
<keyword evidence="3" id="KW-1185">Reference proteome</keyword>
<feature type="compositionally biased region" description="Polar residues" evidence="1">
    <location>
        <begin position="41"/>
        <end position="51"/>
    </location>
</feature>
<feature type="compositionally biased region" description="Low complexity" evidence="1">
    <location>
        <begin position="24"/>
        <end position="40"/>
    </location>
</feature>
<feature type="compositionally biased region" description="Basic and acidic residues" evidence="1">
    <location>
        <begin position="64"/>
        <end position="77"/>
    </location>
</feature>
<feature type="region of interest" description="Disordered" evidence="1">
    <location>
        <begin position="116"/>
        <end position="143"/>
    </location>
</feature>
<evidence type="ECO:0000313" key="3">
    <source>
        <dbReference type="Proteomes" id="UP000789405"/>
    </source>
</evidence>
<evidence type="ECO:0000256" key="1">
    <source>
        <dbReference type="SAM" id="MobiDB-lite"/>
    </source>
</evidence>
<feature type="region of interest" description="Disordered" evidence="1">
    <location>
        <begin position="64"/>
        <end position="97"/>
    </location>
</feature>
<feature type="region of interest" description="Disordered" evidence="1">
    <location>
        <begin position="22"/>
        <end position="51"/>
    </location>
</feature>